<dbReference type="RefSeq" id="WP_018278441.1">
    <property type="nucleotide sequence ID" value="NZ_CDOF01000017.1"/>
</dbReference>
<dbReference type="InterPro" id="IPR007621">
    <property type="entry name" value="TPM_dom"/>
</dbReference>
<dbReference type="EMBL" id="CDOG01000067">
    <property type="protein sequence ID" value="CEN41448.1"/>
    <property type="molecule type" value="Genomic_DNA"/>
</dbReference>
<reference evidence="2 3" key="1">
    <citation type="submission" date="2015-01" db="EMBL/GenBank/DDBJ databases">
        <authorList>
            <person name="MANFREDI Pablo"/>
        </authorList>
    </citation>
    <scope>NUCLEOTIDE SEQUENCE [LARGE SCALE GENOMIC DNA]</scope>
    <source>
        <strain evidence="2 3">Ccy74</strain>
    </source>
</reference>
<dbReference type="OrthoDB" id="9786161at2"/>
<dbReference type="Proteomes" id="UP000038083">
    <property type="component" value="Unassembled WGS sequence"/>
</dbReference>
<dbReference type="Gene3D" id="3.10.310.50">
    <property type="match status" value="1"/>
</dbReference>
<gene>
    <name evidence="2" type="ORF">CCYN74_70005</name>
</gene>
<organism evidence="2 3">
    <name type="scientific">Capnocytophaga cynodegmi</name>
    <dbReference type="NCBI Taxonomy" id="28189"/>
    <lineage>
        <taxon>Bacteria</taxon>
        <taxon>Pseudomonadati</taxon>
        <taxon>Bacteroidota</taxon>
        <taxon>Flavobacteriia</taxon>
        <taxon>Flavobacteriales</taxon>
        <taxon>Flavobacteriaceae</taxon>
        <taxon>Capnocytophaga</taxon>
    </lineage>
</organism>
<dbReference type="PANTHER" id="PTHR30373:SF8">
    <property type="entry name" value="BLL7265 PROTEIN"/>
    <property type="match status" value="1"/>
</dbReference>
<name>A0A0B7HBT0_9FLAO</name>
<sequence>MPRIEDFLTSQEEKEIIEAIRVAEKTTSGEIRVHLEAKTSTEPLERAVEVFHLLKMDTTTQRNGVLFYFAVQDKKFAIYGDEGINKLVPPDFWETTKNQMRLHFQKGQFCQGIIEGILKAGEELKRYFPYQKEDVNELPDDISKGEI</sequence>
<evidence type="ECO:0000313" key="3">
    <source>
        <dbReference type="Proteomes" id="UP000038083"/>
    </source>
</evidence>
<dbReference type="PANTHER" id="PTHR30373">
    <property type="entry name" value="UPF0603 PROTEIN YGCG"/>
    <property type="match status" value="1"/>
</dbReference>
<accession>A0A0B7HBT0</accession>
<protein>
    <recommendedName>
        <fullName evidence="1">TPM domain-containing protein</fullName>
    </recommendedName>
</protein>
<feature type="domain" description="TPM" evidence="1">
    <location>
        <begin position="6"/>
        <end position="121"/>
    </location>
</feature>
<evidence type="ECO:0000259" key="1">
    <source>
        <dbReference type="Pfam" id="PF04536"/>
    </source>
</evidence>
<proteinExistence type="predicted"/>
<dbReference type="AlphaFoldDB" id="A0A0B7HBT0"/>
<dbReference type="Pfam" id="PF04536">
    <property type="entry name" value="TPM_phosphatase"/>
    <property type="match status" value="1"/>
</dbReference>
<evidence type="ECO:0000313" key="2">
    <source>
        <dbReference type="EMBL" id="CEN41448.1"/>
    </source>
</evidence>